<dbReference type="PANTHER" id="PTHR34148:SF1">
    <property type="entry name" value="ADENOSYLCOBINAMIDE-GDP RIBAZOLETRANSFERASE"/>
    <property type="match status" value="1"/>
</dbReference>
<accession>A0ABQ1ZUJ4</accession>
<name>A0ABQ1ZUJ4_9BACT</name>
<dbReference type="InterPro" id="IPR003805">
    <property type="entry name" value="CobS"/>
</dbReference>
<keyword evidence="10 19" id="KW-0812">Transmembrane</keyword>
<dbReference type="RefSeq" id="WP_188560318.1">
    <property type="nucleotide sequence ID" value="NZ_BMGY01000002.1"/>
</dbReference>
<evidence type="ECO:0000256" key="8">
    <source>
        <dbReference type="ARBA" id="ARBA00022573"/>
    </source>
</evidence>
<evidence type="ECO:0000256" key="10">
    <source>
        <dbReference type="ARBA" id="ARBA00022692"/>
    </source>
</evidence>
<feature type="transmembrane region" description="Helical" evidence="19">
    <location>
        <begin position="210"/>
        <end position="228"/>
    </location>
</feature>
<evidence type="ECO:0000256" key="12">
    <source>
        <dbReference type="ARBA" id="ARBA00022989"/>
    </source>
</evidence>
<feature type="transmembrane region" description="Helical" evidence="19">
    <location>
        <begin position="42"/>
        <end position="63"/>
    </location>
</feature>
<keyword evidence="12 19" id="KW-1133">Transmembrane helix</keyword>
<evidence type="ECO:0000256" key="9">
    <source>
        <dbReference type="ARBA" id="ARBA00022679"/>
    </source>
</evidence>
<dbReference type="NCBIfam" id="NF001277">
    <property type="entry name" value="PRK00235.1-3"/>
    <property type="match status" value="1"/>
</dbReference>
<evidence type="ECO:0000256" key="7">
    <source>
        <dbReference type="ARBA" id="ARBA00022475"/>
    </source>
</evidence>
<proteinExistence type="inferred from homology"/>
<comment type="cofactor">
    <cofactor evidence="1 19">
        <name>Mg(2+)</name>
        <dbReference type="ChEBI" id="CHEBI:18420"/>
    </cofactor>
</comment>
<keyword evidence="8 19" id="KW-0169">Cobalamin biosynthesis</keyword>
<sequence length="264" mass="28624">MDSWPRHHLRLLLLAVQFYTRLPVPAWVGYSDALLNKATSYFPLIGWLVGAVAAAVYAGGRLLRLGDDVALLLSMGASILLTGAFHEDGFADVCDGFGGGWTKLKILEIMKDSRLGTYGVTGLTLLLSLKFLVLRGLPPPLVGPALLLAHPLSRATALACIFTHSYARENEDSKAKPVAKKISRAELGTGLLLGSLPLLLYANWQQRPAVLLVLLPLAAVRSGLARYFQRWIGGYTGDCLGAIQQVAEVVVYLFLLLGIAWKFI</sequence>
<evidence type="ECO:0000256" key="2">
    <source>
        <dbReference type="ARBA" id="ARBA00004651"/>
    </source>
</evidence>
<keyword evidence="7 19" id="KW-1003">Cell membrane</keyword>
<feature type="transmembrane region" description="Helical" evidence="19">
    <location>
        <begin position="115"/>
        <end position="133"/>
    </location>
</feature>
<dbReference type="PANTHER" id="PTHR34148">
    <property type="entry name" value="ADENOSYLCOBINAMIDE-GDP RIBAZOLETRANSFERASE"/>
    <property type="match status" value="1"/>
</dbReference>
<evidence type="ECO:0000256" key="6">
    <source>
        <dbReference type="ARBA" id="ARBA00015850"/>
    </source>
</evidence>
<evidence type="ECO:0000256" key="11">
    <source>
        <dbReference type="ARBA" id="ARBA00022842"/>
    </source>
</evidence>
<evidence type="ECO:0000313" key="21">
    <source>
        <dbReference type="Proteomes" id="UP000637774"/>
    </source>
</evidence>
<keyword evidence="21" id="KW-1185">Reference proteome</keyword>
<reference evidence="21" key="1">
    <citation type="journal article" date="2019" name="Int. J. Syst. Evol. Microbiol.">
        <title>The Global Catalogue of Microorganisms (GCM) 10K type strain sequencing project: providing services to taxonomists for standard genome sequencing and annotation.</title>
        <authorList>
            <consortium name="The Broad Institute Genomics Platform"/>
            <consortium name="The Broad Institute Genome Sequencing Center for Infectious Disease"/>
            <person name="Wu L."/>
            <person name="Ma J."/>
        </authorList>
    </citation>
    <scope>NUCLEOTIDE SEQUENCE [LARGE SCALE GENOMIC DNA]</scope>
    <source>
        <strain evidence="21">CGMCC 1.14966</strain>
    </source>
</reference>
<comment type="catalytic activity">
    <reaction evidence="17 19">
        <text>alpha-ribazole + adenosylcob(III)inamide-GDP = adenosylcob(III)alamin + GMP + H(+)</text>
        <dbReference type="Rhea" id="RHEA:16049"/>
        <dbReference type="ChEBI" id="CHEBI:10329"/>
        <dbReference type="ChEBI" id="CHEBI:15378"/>
        <dbReference type="ChEBI" id="CHEBI:18408"/>
        <dbReference type="ChEBI" id="CHEBI:58115"/>
        <dbReference type="ChEBI" id="CHEBI:60487"/>
        <dbReference type="EC" id="2.7.8.26"/>
    </reaction>
</comment>
<feature type="transmembrane region" description="Helical" evidence="19">
    <location>
        <begin position="187"/>
        <end position="204"/>
    </location>
</feature>
<evidence type="ECO:0000256" key="15">
    <source>
        <dbReference type="ARBA" id="ARBA00032605"/>
    </source>
</evidence>
<dbReference type="EMBL" id="BMGY01000002">
    <property type="protein sequence ID" value="GGH79707.1"/>
    <property type="molecule type" value="Genomic_DNA"/>
</dbReference>
<comment type="similarity">
    <text evidence="4 19">Belongs to the CobS family.</text>
</comment>
<keyword evidence="9 19" id="KW-0808">Transferase</keyword>
<comment type="caution">
    <text evidence="20">The sequence shown here is derived from an EMBL/GenBank/DDBJ whole genome shotgun (WGS) entry which is preliminary data.</text>
</comment>
<evidence type="ECO:0000256" key="18">
    <source>
        <dbReference type="ARBA" id="ARBA00049504"/>
    </source>
</evidence>
<evidence type="ECO:0000256" key="14">
    <source>
        <dbReference type="ARBA" id="ARBA00025228"/>
    </source>
</evidence>
<evidence type="ECO:0000256" key="16">
    <source>
        <dbReference type="ARBA" id="ARBA00032853"/>
    </source>
</evidence>
<evidence type="ECO:0000256" key="1">
    <source>
        <dbReference type="ARBA" id="ARBA00001946"/>
    </source>
</evidence>
<comment type="pathway">
    <text evidence="3 19">Cofactor biosynthesis; adenosylcobalamin biosynthesis; adenosylcobalamin from cob(II)yrinate a,c-diamide: step 7/7.</text>
</comment>
<evidence type="ECO:0000256" key="19">
    <source>
        <dbReference type="HAMAP-Rule" id="MF_00719"/>
    </source>
</evidence>
<dbReference type="Pfam" id="PF02654">
    <property type="entry name" value="CobS"/>
    <property type="match status" value="1"/>
</dbReference>
<comment type="function">
    <text evidence="14 19">Joins adenosylcobinamide-GDP and alpha-ribazole to generate adenosylcobalamin (Ado-cobalamin). Also synthesizes adenosylcobalamin 5'-phosphate from adenosylcobinamide-GDP and alpha-ribazole 5'-phosphate.</text>
</comment>
<organism evidence="20 21">
    <name type="scientific">Hymenobacter frigidus</name>
    <dbReference type="NCBI Taxonomy" id="1524095"/>
    <lineage>
        <taxon>Bacteria</taxon>
        <taxon>Pseudomonadati</taxon>
        <taxon>Bacteroidota</taxon>
        <taxon>Cytophagia</taxon>
        <taxon>Cytophagales</taxon>
        <taxon>Hymenobacteraceae</taxon>
        <taxon>Hymenobacter</taxon>
    </lineage>
</organism>
<evidence type="ECO:0000256" key="3">
    <source>
        <dbReference type="ARBA" id="ARBA00004663"/>
    </source>
</evidence>
<feature type="transmembrane region" description="Helical" evidence="19">
    <location>
        <begin position="240"/>
        <end position="261"/>
    </location>
</feature>
<evidence type="ECO:0000313" key="20">
    <source>
        <dbReference type="EMBL" id="GGH79707.1"/>
    </source>
</evidence>
<evidence type="ECO:0000256" key="5">
    <source>
        <dbReference type="ARBA" id="ARBA00013200"/>
    </source>
</evidence>
<gene>
    <name evidence="19 20" type="primary">cobS</name>
    <name evidence="20" type="ORF">GCM10011495_03840</name>
</gene>
<dbReference type="HAMAP" id="MF_00719">
    <property type="entry name" value="CobS"/>
    <property type="match status" value="1"/>
</dbReference>
<comment type="catalytic activity">
    <reaction evidence="18 19">
        <text>alpha-ribazole 5'-phosphate + adenosylcob(III)inamide-GDP = adenosylcob(III)alamin 5'-phosphate + GMP + H(+)</text>
        <dbReference type="Rhea" id="RHEA:23560"/>
        <dbReference type="ChEBI" id="CHEBI:15378"/>
        <dbReference type="ChEBI" id="CHEBI:57918"/>
        <dbReference type="ChEBI" id="CHEBI:58115"/>
        <dbReference type="ChEBI" id="CHEBI:60487"/>
        <dbReference type="ChEBI" id="CHEBI:60493"/>
        <dbReference type="EC" id="2.7.8.26"/>
    </reaction>
</comment>
<keyword evidence="13 19" id="KW-0472">Membrane</keyword>
<evidence type="ECO:0000256" key="13">
    <source>
        <dbReference type="ARBA" id="ARBA00023136"/>
    </source>
</evidence>
<dbReference type="EC" id="2.7.8.26" evidence="5 19"/>
<keyword evidence="11 19" id="KW-0460">Magnesium</keyword>
<dbReference type="Proteomes" id="UP000637774">
    <property type="component" value="Unassembled WGS sequence"/>
</dbReference>
<evidence type="ECO:0000256" key="4">
    <source>
        <dbReference type="ARBA" id="ARBA00010561"/>
    </source>
</evidence>
<comment type="subcellular location">
    <subcellularLocation>
        <location evidence="2 19">Cell membrane</location>
        <topology evidence="2 19">Multi-pass membrane protein</topology>
    </subcellularLocation>
</comment>
<evidence type="ECO:0000256" key="17">
    <source>
        <dbReference type="ARBA" id="ARBA00048623"/>
    </source>
</evidence>
<protein>
    <recommendedName>
        <fullName evidence="6 19">Adenosylcobinamide-GDP ribazoletransferase</fullName>
        <ecNumber evidence="5 19">2.7.8.26</ecNumber>
    </recommendedName>
    <alternativeName>
        <fullName evidence="16 19">Cobalamin synthase</fullName>
    </alternativeName>
    <alternativeName>
        <fullName evidence="15 19">Cobalamin-5'-phosphate synthase</fullName>
    </alternativeName>
</protein>